<dbReference type="AlphaFoldDB" id="A0A291GC60"/>
<reference evidence="1 2" key="1">
    <citation type="submission" date="2017-06" db="EMBL/GenBank/DDBJ databases">
        <title>Celeribacter sp. TSPH2 complete genome sequence.</title>
        <authorList>
            <person name="Woo J.-H."/>
            <person name="Kim H.-S."/>
        </authorList>
    </citation>
    <scope>NUCLEOTIDE SEQUENCE [LARGE SCALE GENOMIC DNA]</scope>
    <source>
        <strain evidence="1 2">TSPH2</strain>
    </source>
</reference>
<evidence type="ECO:0000313" key="1">
    <source>
        <dbReference type="EMBL" id="ATG47630.1"/>
    </source>
</evidence>
<dbReference type="KEGG" id="ceh:CEW89_08610"/>
<dbReference type="EMBL" id="CP022196">
    <property type="protein sequence ID" value="ATG47630.1"/>
    <property type="molecule type" value="Genomic_DNA"/>
</dbReference>
<protein>
    <submittedName>
        <fullName evidence="1">Uncharacterized protein</fullName>
    </submittedName>
</protein>
<proteinExistence type="predicted"/>
<sequence length="60" mass="6700">MGKITTTPETKAARQLAVYLSAGVNIRTRIKPDGEIILEPIDTNVKLDESEIIDLTDFKR</sequence>
<name>A0A291GC60_9RHOB</name>
<dbReference type="RefSeq" id="WP_096805615.1">
    <property type="nucleotide sequence ID" value="NZ_CP022196.1"/>
</dbReference>
<organism evidence="1 2">
    <name type="scientific">Celeribacter ethanolicus</name>
    <dbReference type="NCBI Taxonomy" id="1758178"/>
    <lineage>
        <taxon>Bacteria</taxon>
        <taxon>Pseudomonadati</taxon>
        <taxon>Pseudomonadota</taxon>
        <taxon>Alphaproteobacteria</taxon>
        <taxon>Rhodobacterales</taxon>
        <taxon>Roseobacteraceae</taxon>
        <taxon>Celeribacter</taxon>
    </lineage>
</organism>
<dbReference type="Proteomes" id="UP000217935">
    <property type="component" value="Chromosome"/>
</dbReference>
<gene>
    <name evidence="1" type="ORF">CEW89_08610</name>
</gene>
<keyword evidence="2" id="KW-1185">Reference proteome</keyword>
<evidence type="ECO:0000313" key="2">
    <source>
        <dbReference type="Proteomes" id="UP000217935"/>
    </source>
</evidence>
<accession>A0A291GC60</accession>